<sequence length="167" mass="19541">MKKMLLLFLFLFLTGCSLKPSIEVDGVEDKKIYTTEQTIQIDEELAGQFTIRLNEEEIQPGHTVTENGAYELEIEAKKWWYKENKLLSFEIDNEPPLEPIFYLDPENSYFQEAELALARPEEGVTYEFLLDGEPYISNTEEDSNSNSIHITFPYYLHYQVVLVEIDR</sequence>
<accession>A0ABU8H8N0</accession>
<reference evidence="2 3" key="1">
    <citation type="journal article" date="2018" name="J. Microbiol.">
        <title>Bacillus spongiae sp. nov., isolated from sponge of Jeju Island.</title>
        <authorList>
            <person name="Lee G.E."/>
            <person name="Im W.T."/>
            <person name="Park J.S."/>
        </authorList>
    </citation>
    <scope>NUCLEOTIDE SEQUENCE [LARGE SCALE GENOMIC DNA]</scope>
    <source>
        <strain evidence="2 3">135PIL107-10</strain>
    </source>
</reference>
<gene>
    <name evidence="2" type="ORF">WAK64_00795</name>
</gene>
<comment type="caution">
    <text evidence="2">The sequence shown here is derived from an EMBL/GenBank/DDBJ whole genome shotgun (WGS) entry which is preliminary data.</text>
</comment>
<keyword evidence="1" id="KW-0732">Signal</keyword>
<name>A0ABU8H8N0_9BACI</name>
<feature type="chain" id="PRO_5046002210" description="DUF3221 domain-containing protein" evidence="1">
    <location>
        <begin position="20"/>
        <end position="167"/>
    </location>
</feature>
<evidence type="ECO:0000256" key="1">
    <source>
        <dbReference type="SAM" id="SignalP"/>
    </source>
</evidence>
<evidence type="ECO:0000313" key="3">
    <source>
        <dbReference type="Proteomes" id="UP001312865"/>
    </source>
</evidence>
<dbReference type="RefSeq" id="WP_336585018.1">
    <property type="nucleotide sequence ID" value="NZ_JBBAXC010000001.1"/>
</dbReference>
<proteinExistence type="predicted"/>
<dbReference type="EMBL" id="JBBAXC010000001">
    <property type="protein sequence ID" value="MEI5905602.1"/>
    <property type="molecule type" value="Genomic_DNA"/>
</dbReference>
<evidence type="ECO:0008006" key="4">
    <source>
        <dbReference type="Google" id="ProtNLM"/>
    </source>
</evidence>
<dbReference type="PROSITE" id="PS51257">
    <property type="entry name" value="PROKAR_LIPOPROTEIN"/>
    <property type="match status" value="1"/>
</dbReference>
<dbReference type="Proteomes" id="UP001312865">
    <property type="component" value="Unassembled WGS sequence"/>
</dbReference>
<feature type="signal peptide" evidence="1">
    <location>
        <begin position="1"/>
        <end position="19"/>
    </location>
</feature>
<keyword evidence="3" id="KW-1185">Reference proteome</keyword>
<protein>
    <recommendedName>
        <fullName evidence="4">DUF3221 domain-containing protein</fullName>
    </recommendedName>
</protein>
<evidence type="ECO:0000313" key="2">
    <source>
        <dbReference type="EMBL" id="MEI5905602.1"/>
    </source>
</evidence>
<organism evidence="2 3">
    <name type="scientific">Bacillus spongiae</name>
    <dbReference type="NCBI Taxonomy" id="2683610"/>
    <lineage>
        <taxon>Bacteria</taxon>
        <taxon>Bacillati</taxon>
        <taxon>Bacillota</taxon>
        <taxon>Bacilli</taxon>
        <taxon>Bacillales</taxon>
        <taxon>Bacillaceae</taxon>
        <taxon>Bacillus</taxon>
    </lineage>
</organism>